<dbReference type="OMA" id="PALMGMN"/>
<organism evidence="3 4">
    <name type="scientific">Penicillium decumbens</name>
    <dbReference type="NCBI Taxonomy" id="69771"/>
    <lineage>
        <taxon>Eukaryota</taxon>
        <taxon>Fungi</taxon>
        <taxon>Dikarya</taxon>
        <taxon>Ascomycota</taxon>
        <taxon>Pezizomycotina</taxon>
        <taxon>Eurotiomycetes</taxon>
        <taxon>Eurotiomycetidae</taxon>
        <taxon>Eurotiales</taxon>
        <taxon>Aspergillaceae</taxon>
        <taxon>Penicillium</taxon>
    </lineage>
</organism>
<feature type="region of interest" description="Disordered" evidence="1">
    <location>
        <begin position="1"/>
        <end position="174"/>
    </location>
</feature>
<dbReference type="Proteomes" id="UP000191522">
    <property type="component" value="Unassembled WGS sequence"/>
</dbReference>
<evidence type="ECO:0000313" key="4">
    <source>
        <dbReference type="Proteomes" id="UP000191522"/>
    </source>
</evidence>
<keyword evidence="2" id="KW-0812">Transmembrane</keyword>
<accession>A0A1V6PG14</accession>
<name>A0A1V6PG14_PENDC</name>
<feature type="compositionally biased region" description="Polar residues" evidence="1">
    <location>
        <begin position="460"/>
        <end position="470"/>
    </location>
</feature>
<keyword evidence="2" id="KW-0472">Membrane</keyword>
<evidence type="ECO:0000256" key="2">
    <source>
        <dbReference type="SAM" id="Phobius"/>
    </source>
</evidence>
<evidence type="ECO:0000313" key="3">
    <source>
        <dbReference type="EMBL" id="OQD75968.1"/>
    </source>
</evidence>
<protein>
    <submittedName>
        <fullName evidence="3">Uncharacterized protein</fullName>
    </submittedName>
</protein>
<reference evidence="4" key="1">
    <citation type="journal article" date="2017" name="Nat. Microbiol.">
        <title>Global analysis of biosynthetic gene clusters reveals vast potential of secondary metabolite production in Penicillium species.</title>
        <authorList>
            <person name="Nielsen J.C."/>
            <person name="Grijseels S."/>
            <person name="Prigent S."/>
            <person name="Ji B."/>
            <person name="Dainat J."/>
            <person name="Nielsen K.F."/>
            <person name="Frisvad J.C."/>
            <person name="Workman M."/>
            <person name="Nielsen J."/>
        </authorList>
    </citation>
    <scope>NUCLEOTIDE SEQUENCE [LARGE SCALE GENOMIC DNA]</scope>
    <source>
        <strain evidence="4">IBT 11843</strain>
    </source>
</reference>
<keyword evidence="4" id="KW-1185">Reference proteome</keyword>
<evidence type="ECO:0000256" key="1">
    <source>
        <dbReference type="SAM" id="MobiDB-lite"/>
    </source>
</evidence>
<gene>
    <name evidence="3" type="ORF">PENDEC_c005G02535</name>
</gene>
<feature type="compositionally biased region" description="Basic and acidic residues" evidence="1">
    <location>
        <begin position="85"/>
        <end position="108"/>
    </location>
</feature>
<feature type="transmembrane region" description="Helical" evidence="2">
    <location>
        <begin position="329"/>
        <end position="351"/>
    </location>
</feature>
<feature type="compositionally biased region" description="Basic and acidic residues" evidence="1">
    <location>
        <begin position="400"/>
        <end position="413"/>
    </location>
</feature>
<dbReference type="EMBL" id="MDYL01000005">
    <property type="protein sequence ID" value="OQD75968.1"/>
    <property type="molecule type" value="Genomic_DNA"/>
</dbReference>
<comment type="caution">
    <text evidence="3">The sequence shown here is derived from an EMBL/GenBank/DDBJ whole genome shotgun (WGS) entry which is preliminary data.</text>
</comment>
<keyword evidence="2" id="KW-1133">Transmembrane helix</keyword>
<proteinExistence type="predicted"/>
<feature type="compositionally biased region" description="Polar residues" evidence="1">
    <location>
        <begin position="35"/>
        <end position="73"/>
    </location>
</feature>
<feature type="compositionally biased region" description="Polar residues" evidence="1">
    <location>
        <begin position="147"/>
        <end position="165"/>
    </location>
</feature>
<dbReference type="OrthoDB" id="5398191at2759"/>
<dbReference type="AlphaFoldDB" id="A0A1V6PG14"/>
<feature type="compositionally biased region" description="Basic and acidic residues" evidence="1">
    <location>
        <begin position="134"/>
        <end position="146"/>
    </location>
</feature>
<feature type="compositionally biased region" description="Polar residues" evidence="1">
    <location>
        <begin position="14"/>
        <end position="23"/>
    </location>
</feature>
<sequence>MEYFNQIKNRRRSSQITKSQDPVLTTEDEAYLRQLTAQPENMPESSGQNYAPVQATGSSAEFSQQPKENSQEAQDVPLPTSPVEELGKELGEEERKAQEKPEDTEKTGSESPRTETGAAPEKKKKRWSAMFWKKSTDSEKTRKPSTETDLQSQSSGPAPATGSTADNDDQAQKDQEDMTDILERLNLAADNNRVFSVSDETQELLRKFKLIFKDLINGVPTAYRDLEMLLTNGNRQLQDTYTKLPGFMQKLIEKLPEKWTETLAPELLAVAGERAAQSGINMDNVGKAAAAANKMGLNLPSLKELVSKPAAIVGMLRSIMAFLRARFPAVLGMNVLWSLALFILLFVLWYCHKRGREVRLENERLVTEEEINKLNEDVEEGKIRTTETLTTTAPQGGSADEIRKGMKKVEEGRASAVQRPVSAYEPVSPSDENAYPGPAPLPTRSKSRLSIFGRFKPEPVSSNISPYPGT</sequence>
<feature type="region of interest" description="Disordered" evidence="1">
    <location>
        <begin position="390"/>
        <end position="470"/>
    </location>
</feature>